<dbReference type="Pfam" id="PF13472">
    <property type="entry name" value="Lipase_GDSL_2"/>
    <property type="match status" value="1"/>
</dbReference>
<dbReference type="InterPro" id="IPR051532">
    <property type="entry name" value="Ester_Hydrolysis_Enzymes"/>
</dbReference>
<proteinExistence type="predicted"/>
<dbReference type="EMBL" id="JACJVO010000035">
    <property type="protein sequence ID" value="MBB6734634.1"/>
    <property type="molecule type" value="Genomic_DNA"/>
</dbReference>
<gene>
    <name evidence="2" type="ORF">H7C18_27275</name>
</gene>
<accession>A0A7X0VXT4</accession>
<evidence type="ECO:0000313" key="2">
    <source>
        <dbReference type="EMBL" id="MBB6734634.1"/>
    </source>
</evidence>
<dbReference type="Proteomes" id="UP000564644">
    <property type="component" value="Unassembled WGS sequence"/>
</dbReference>
<keyword evidence="3" id="KW-1185">Reference proteome</keyword>
<dbReference type="RefSeq" id="WP_185132298.1">
    <property type="nucleotide sequence ID" value="NZ_JACJVO010000035.1"/>
</dbReference>
<sequence>MKLNDGQRLVMIGDSITDCERKFPYGEGLFQGVGKGYVALSDAMLQAAYPERTIRVTNMGIGGNTVRDLKMRWASDVLALKPDWLSVMIGINDVWRHFDQPAIRESHVELEEYERTLDELAESALPGLQGLIVMSPFYLEPHAGDPMRKKMDQFGQAAKRVAQRHGARFVDTQAVFEPFLRHHHATLLASDRVHPSLAGHMALARAFLNAIEFDWSRMGEGNSMPATEERPYRG</sequence>
<keyword evidence="2" id="KW-0378">Hydrolase</keyword>
<dbReference type="SUPFAM" id="SSF52266">
    <property type="entry name" value="SGNH hydrolase"/>
    <property type="match status" value="1"/>
</dbReference>
<dbReference type="InterPro" id="IPR013830">
    <property type="entry name" value="SGNH_hydro"/>
</dbReference>
<protein>
    <submittedName>
        <fullName evidence="2">SGNH/GDSL hydrolase family protein</fullName>
    </submittedName>
</protein>
<dbReference type="PANTHER" id="PTHR30383:SF5">
    <property type="entry name" value="SGNH HYDROLASE-TYPE ESTERASE DOMAIN-CONTAINING PROTEIN"/>
    <property type="match status" value="1"/>
</dbReference>
<evidence type="ECO:0000259" key="1">
    <source>
        <dbReference type="Pfam" id="PF13472"/>
    </source>
</evidence>
<dbReference type="AlphaFoldDB" id="A0A7X0VXT4"/>
<evidence type="ECO:0000313" key="3">
    <source>
        <dbReference type="Proteomes" id="UP000564644"/>
    </source>
</evidence>
<feature type="domain" description="SGNH hydrolase-type esterase" evidence="1">
    <location>
        <begin position="12"/>
        <end position="200"/>
    </location>
</feature>
<dbReference type="CDD" id="cd01834">
    <property type="entry name" value="SGNH_hydrolase_like_2"/>
    <property type="match status" value="1"/>
</dbReference>
<dbReference type="GO" id="GO:0004622">
    <property type="term" value="F:phosphatidylcholine lysophospholipase activity"/>
    <property type="evidence" value="ECO:0007669"/>
    <property type="project" value="TreeGrafter"/>
</dbReference>
<comment type="caution">
    <text evidence="2">The sequence shown here is derived from an EMBL/GenBank/DDBJ whole genome shotgun (WGS) entry which is preliminary data.</text>
</comment>
<organism evidence="2 3">
    <name type="scientific">Cohnella zeiphila</name>
    <dbReference type="NCBI Taxonomy" id="2761120"/>
    <lineage>
        <taxon>Bacteria</taxon>
        <taxon>Bacillati</taxon>
        <taxon>Bacillota</taxon>
        <taxon>Bacilli</taxon>
        <taxon>Bacillales</taxon>
        <taxon>Paenibacillaceae</taxon>
        <taxon>Cohnella</taxon>
    </lineage>
</organism>
<reference evidence="2 3" key="1">
    <citation type="submission" date="2020-08" db="EMBL/GenBank/DDBJ databases">
        <title>Cohnella phylogeny.</title>
        <authorList>
            <person name="Dunlap C."/>
        </authorList>
    </citation>
    <scope>NUCLEOTIDE SEQUENCE [LARGE SCALE GENOMIC DNA]</scope>
    <source>
        <strain evidence="2 3">CBP 2801</strain>
    </source>
</reference>
<dbReference type="InterPro" id="IPR036514">
    <property type="entry name" value="SGNH_hydro_sf"/>
</dbReference>
<dbReference type="PANTHER" id="PTHR30383">
    <property type="entry name" value="THIOESTERASE 1/PROTEASE 1/LYSOPHOSPHOLIPASE L1"/>
    <property type="match status" value="1"/>
</dbReference>
<name>A0A7X0VXT4_9BACL</name>
<dbReference type="Gene3D" id="3.40.50.1110">
    <property type="entry name" value="SGNH hydrolase"/>
    <property type="match status" value="1"/>
</dbReference>